<accession>A0ABV2QJ28</accession>
<keyword evidence="1" id="KW-0378">Hydrolase</keyword>
<dbReference type="Gene3D" id="1.20.150.30">
    <property type="entry name" value="Zincin-like metallopeptidase, N-terminal domain"/>
    <property type="match status" value="1"/>
</dbReference>
<protein>
    <submittedName>
        <fullName evidence="1">Hydrolase</fullName>
    </submittedName>
</protein>
<dbReference type="Proteomes" id="UP001549257">
    <property type="component" value="Unassembled WGS sequence"/>
</dbReference>
<dbReference type="NCBIfam" id="TIGR03624">
    <property type="entry name" value="putative hydrolase"/>
    <property type="match status" value="1"/>
</dbReference>
<comment type="caution">
    <text evidence="1">The sequence shown here is derived from an EMBL/GenBank/DDBJ whole genome shotgun (WGS) entry which is preliminary data.</text>
</comment>
<dbReference type="PANTHER" id="PTHR39420">
    <property type="match status" value="1"/>
</dbReference>
<gene>
    <name evidence="1" type="ORF">ABIE21_000110</name>
</gene>
<dbReference type="InterPro" id="IPR018766">
    <property type="entry name" value="Zinicin_2"/>
</dbReference>
<dbReference type="PANTHER" id="PTHR39420:SF2">
    <property type="entry name" value="HYDROLASE"/>
    <property type="match status" value="1"/>
</dbReference>
<dbReference type="EMBL" id="JBEPSJ010000001">
    <property type="protein sequence ID" value="MET4580620.1"/>
    <property type="molecule type" value="Genomic_DNA"/>
</dbReference>
<dbReference type="InterPro" id="IPR042271">
    <property type="entry name" value="Zinicin_2_N"/>
</dbReference>
<dbReference type="SUPFAM" id="SSF55486">
    <property type="entry name" value="Metalloproteases ('zincins'), catalytic domain"/>
    <property type="match status" value="1"/>
</dbReference>
<sequence length="449" mass="48198">MPEDSREEPPEEEFREMLRAFLEGNTDLDPSKLASAAGLPNDPEVVAQLIAQLQNAMQSSGDGINWGLALEQGKALASRSTVVSLPAERSQIEQAFHVASLWLAEATEISELTVAPKLMSRTEWVTATMPIWIQLAEPVATSIADSLTDVLAEQAPEEMNDMIAGASQLMRNVGGTLFAMQLGQVVGQLASEVVSGGDIGIPLLGTGDGDQQAAMIPQNVAAFASGLDVPVDQVQLYLAVRELAHARLFRHAKWLRLQLMTSITEFAHGIRIDTSRLEELASDFDPANPEELRAAMTSGALIPPKSDDQLAALGRLETTLALIEGWVDVVTAQATSRLPSSAAIAETVRRRRASGGPAESAFATLVGLELRPRRLREAAAMWQQVTDAVGADSRDDLWSHPDLVPTAEDITDPSALVARLKAGTPAPDDVDQAIADLLNDDTTERPRED</sequence>
<proteinExistence type="predicted"/>
<dbReference type="RefSeq" id="WP_354022839.1">
    <property type="nucleotide sequence ID" value="NZ_JBEPSJ010000001.1"/>
</dbReference>
<reference evidence="1 2" key="1">
    <citation type="submission" date="2024-06" db="EMBL/GenBank/DDBJ databases">
        <title>Sorghum-associated microbial communities from plants grown in Nebraska, USA.</title>
        <authorList>
            <person name="Schachtman D."/>
        </authorList>
    </citation>
    <scope>NUCLEOTIDE SEQUENCE [LARGE SCALE GENOMIC DNA]</scope>
    <source>
        <strain evidence="1 2">2857</strain>
    </source>
</reference>
<keyword evidence="2" id="KW-1185">Reference proteome</keyword>
<dbReference type="Pfam" id="PF10103">
    <property type="entry name" value="Zincin_2"/>
    <property type="match status" value="1"/>
</dbReference>
<name>A0ABV2QJ28_9MICO</name>
<evidence type="ECO:0000313" key="1">
    <source>
        <dbReference type="EMBL" id="MET4580620.1"/>
    </source>
</evidence>
<evidence type="ECO:0000313" key="2">
    <source>
        <dbReference type="Proteomes" id="UP001549257"/>
    </source>
</evidence>
<dbReference type="GO" id="GO:0016787">
    <property type="term" value="F:hydrolase activity"/>
    <property type="evidence" value="ECO:0007669"/>
    <property type="project" value="UniProtKB-KW"/>
</dbReference>
<organism evidence="1 2">
    <name type="scientific">Conyzicola nivalis</name>
    <dbReference type="NCBI Taxonomy" id="1477021"/>
    <lineage>
        <taxon>Bacteria</taxon>
        <taxon>Bacillati</taxon>
        <taxon>Actinomycetota</taxon>
        <taxon>Actinomycetes</taxon>
        <taxon>Micrococcales</taxon>
        <taxon>Microbacteriaceae</taxon>
        <taxon>Conyzicola</taxon>
    </lineage>
</organism>